<feature type="signal peptide" evidence="1">
    <location>
        <begin position="1"/>
        <end position="21"/>
    </location>
</feature>
<dbReference type="EMBL" id="FOLL01000002">
    <property type="protein sequence ID" value="SFB90617.1"/>
    <property type="molecule type" value="Genomic_DNA"/>
</dbReference>
<evidence type="ECO:0000313" key="6">
    <source>
        <dbReference type="Proteomes" id="UP000199577"/>
    </source>
</evidence>
<keyword evidence="1" id="KW-0732">Signal</keyword>
<dbReference type="InterPro" id="IPR033431">
    <property type="entry name" value="DUF5126"/>
</dbReference>
<feature type="domain" description="DUF4959" evidence="2">
    <location>
        <begin position="21"/>
        <end position="124"/>
    </location>
</feature>
<dbReference type="Proteomes" id="UP000199577">
    <property type="component" value="Unassembled WGS sequence"/>
</dbReference>
<feature type="domain" description="DUF5126" evidence="4">
    <location>
        <begin position="125"/>
        <end position="226"/>
    </location>
</feature>
<evidence type="ECO:0008006" key="7">
    <source>
        <dbReference type="Google" id="ProtNLM"/>
    </source>
</evidence>
<dbReference type="SUPFAM" id="SSF49785">
    <property type="entry name" value="Galactose-binding domain-like"/>
    <property type="match status" value="1"/>
</dbReference>
<evidence type="ECO:0000259" key="2">
    <source>
        <dbReference type="Pfam" id="PF16323"/>
    </source>
</evidence>
<reference evidence="5 6" key="1">
    <citation type="submission" date="2016-10" db="EMBL/GenBank/DDBJ databases">
        <authorList>
            <person name="de Groot N.N."/>
        </authorList>
    </citation>
    <scope>NUCLEOTIDE SEQUENCE [LARGE SCALE GENOMIC DNA]</scope>
    <source>
        <strain evidence="5 6">DSM 22900</strain>
    </source>
</reference>
<evidence type="ECO:0000256" key="1">
    <source>
        <dbReference type="SAM" id="SignalP"/>
    </source>
</evidence>
<sequence length="400" mass="44429">MKMKKITYMTLICGLLLAAMGCTEDQGYIRLDDDSAPSPITDIRVEPTPGGARIFYAIPPEPSFRYVRADYAIREGVWRETRSSSYVNFVEVVGFPSTDEYEVTLYAVSSGEKASEPVKVKINPLTPPLLEVYGTMTFQETFGGVTVAFENSGEASMAVAILTTDENGEWYEIDTYYNQSRNGRFTVRGFAAEERVFGAVARDRFGSLSDTAKATVTPIFEEEIPKGNFRVYPLASDTEGGHGGAQNTIDKAIDGRIAPNGGVAVHHTAPGTGMPQHFTFDMGTRATLSRYKLWHRGPGASWAYQLGAPRVWEIYGSNNPTDDWSSWILLGTFEAQKPSGEPVGTNTAEDNRYATEIGEDYDFPDGNPPVRYIRFRTIETWGFVDYMYLGEISLWGRVEQ</sequence>
<keyword evidence="6" id="KW-1185">Reference proteome</keyword>
<dbReference type="InterPro" id="IPR032527">
    <property type="entry name" value="DUF4959"/>
</dbReference>
<feature type="domain" description="DUF5000" evidence="3">
    <location>
        <begin position="260"/>
        <end position="396"/>
    </location>
</feature>
<dbReference type="Pfam" id="PF16323">
    <property type="entry name" value="DUF4959"/>
    <property type="match status" value="1"/>
</dbReference>
<evidence type="ECO:0000313" key="5">
    <source>
        <dbReference type="EMBL" id="SFB90617.1"/>
    </source>
</evidence>
<organism evidence="5 6">
    <name type="scientific">Parapedobacter composti</name>
    <dbReference type="NCBI Taxonomy" id="623281"/>
    <lineage>
        <taxon>Bacteria</taxon>
        <taxon>Pseudomonadati</taxon>
        <taxon>Bacteroidota</taxon>
        <taxon>Sphingobacteriia</taxon>
        <taxon>Sphingobacteriales</taxon>
        <taxon>Sphingobacteriaceae</taxon>
        <taxon>Parapedobacter</taxon>
    </lineage>
</organism>
<name>A0A1I1EUF9_9SPHI</name>
<dbReference type="Pfam" id="PF17166">
    <property type="entry name" value="DUF5126"/>
    <property type="match status" value="1"/>
</dbReference>
<dbReference type="STRING" id="623281.SAMN05421747_10222"/>
<dbReference type="InterPro" id="IPR032164">
    <property type="entry name" value="DUF5000"/>
</dbReference>
<feature type="chain" id="PRO_5011744169" description="F5/8 type C domain-containing protein" evidence="1">
    <location>
        <begin position="22"/>
        <end position="400"/>
    </location>
</feature>
<dbReference type="OrthoDB" id="621114at2"/>
<dbReference type="Gene3D" id="2.60.120.260">
    <property type="entry name" value="Galactose-binding domain-like"/>
    <property type="match status" value="1"/>
</dbReference>
<accession>A0A1I1EUF9</accession>
<evidence type="ECO:0000259" key="3">
    <source>
        <dbReference type="Pfam" id="PF16391"/>
    </source>
</evidence>
<dbReference type="Pfam" id="PF16391">
    <property type="entry name" value="DUF5000"/>
    <property type="match status" value="1"/>
</dbReference>
<dbReference type="PROSITE" id="PS51257">
    <property type="entry name" value="PROKAR_LIPOPROTEIN"/>
    <property type="match status" value="1"/>
</dbReference>
<proteinExistence type="predicted"/>
<evidence type="ECO:0000259" key="4">
    <source>
        <dbReference type="Pfam" id="PF17166"/>
    </source>
</evidence>
<protein>
    <recommendedName>
        <fullName evidence="7">F5/8 type C domain-containing protein</fullName>
    </recommendedName>
</protein>
<dbReference type="InterPro" id="IPR008979">
    <property type="entry name" value="Galactose-bd-like_sf"/>
</dbReference>
<gene>
    <name evidence="5" type="ORF">SAMN05421747_10222</name>
</gene>
<dbReference type="AlphaFoldDB" id="A0A1I1EUF9"/>